<dbReference type="GO" id="GO:0005737">
    <property type="term" value="C:cytoplasm"/>
    <property type="evidence" value="ECO:0007669"/>
    <property type="project" value="UniProtKB-SubCell"/>
</dbReference>
<feature type="domain" description="Tyr recombinase" evidence="4">
    <location>
        <begin position="132"/>
        <end position="315"/>
    </location>
</feature>
<dbReference type="Pfam" id="PF00589">
    <property type="entry name" value="Phage_integrase"/>
    <property type="match status" value="1"/>
</dbReference>
<dbReference type="GO" id="GO:0003677">
    <property type="term" value="F:DNA binding"/>
    <property type="evidence" value="ECO:0007669"/>
    <property type="project" value="InterPro"/>
</dbReference>
<dbReference type="EMBL" id="JAATLM010000003">
    <property type="protein sequence ID" value="NIZ70208.1"/>
    <property type="molecule type" value="Genomic_DNA"/>
</dbReference>
<evidence type="ECO:0000313" key="6">
    <source>
        <dbReference type="Proteomes" id="UP000778951"/>
    </source>
</evidence>
<proteinExistence type="predicted"/>
<keyword evidence="3" id="KW-0233">DNA recombination</keyword>
<dbReference type="PROSITE" id="PS51898">
    <property type="entry name" value="TYR_RECOMBINASE"/>
    <property type="match status" value="1"/>
</dbReference>
<gene>
    <name evidence="5" type="ORF">HCT48_08300</name>
</gene>
<name>A0A968KWF8_9SPIO</name>
<evidence type="ECO:0000256" key="3">
    <source>
        <dbReference type="ARBA" id="ARBA00023172"/>
    </source>
</evidence>
<reference evidence="5" key="1">
    <citation type="submission" date="2020-03" db="EMBL/GenBank/DDBJ databases">
        <title>Spirochaetal bacteria isolated from arthropods constitute a novel genus Entomospira genus novum within the order Spirochaetales.</title>
        <authorList>
            <person name="Grana-Miraglia L."/>
            <person name="Sikutova S."/>
            <person name="Fingerle V."/>
            <person name="Sing A."/>
            <person name="Castillo-Ramirez S."/>
            <person name="Margos G."/>
            <person name="Rudolf I."/>
        </authorList>
    </citation>
    <scope>NUCLEOTIDE SEQUENCE</scope>
    <source>
        <strain evidence="5">BR149</strain>
    </source>
</reference>
<comment type="caution">
    <text evidence="5">The sequence shown here is derived from an EMBL/GenBank/DDBJ whole genome shotgun (WGS) entry which is preliminary data.</text>
</comment>
<dbReference type="RefSeq" id="WP_167696529.1">
    <property type="nucleotide sequence ID" value="NZ_CP118183.1"/>
</dbReference>
<sequence>MCQVITLNQLENFKVIYQIQDLTIFERISNLSPQTIKNYRQSVKLFFDQYGADVFENLRDYIKEYIIDGYTVEHSVGRPKGSSMSLGSQRVRKFALKAYFTKILATLPDAQRSMLEYIDSVKLASEVTKAVTQEKLLTRSEIELLLGKIKLTPKQEAILTLLYQTGLRASEAVGIKLSDIQSDTNIDYYRIKIIGKGNKLRYPLVQRSLINQINQLYNGSVYLFETASNPPQAMSYHALYRSIKAIEKKVVKAGITLHPHKLRHSFASHSLEALKEDASAVSKISKYLGHSSTSITMDYYLHGSLSSDDLIKIHQAR</sequence>
<dbReference type="PANTHER" id="PTHR30349">
    <property type="entry name" value="PHAGE INTEGRASE-RELATED"/>
    <property type="match status" value="1"/>
</dbReference>
<dbReference type="InterPro" id="IPR013762">
    <property type="entry name" value="Integrase-like_cat_sf"/>
</dbReference>
<evidence type="ECO:0000259" key="4">
    <source>
        <dbReference type="PROSITE" id="PS51898"/>
    </source>
</evidence>
<dbReference type="Proteomes" id="UP000778951">
    <property type="component" value="Unassembled WGS sequence"/>
</dbReference>
<dbReference type="Gene3D" id="1.10.443.10">
    <property type="entry name" value="Intergrase catalytic core"/>
    <property type="match status" value="1"/>
</dbReference>
<dbReference type="GO" id="GO:0006310">
    <property type="term" value="P:DNA recombination"/>
    <property type="evidence" value="ECO:0007669"/>
    <property type="project" value="UniProtKB-KW"/>
</dbReference>
<dbReference type="AlphaFoldDB" id="A0A968KWF8"/>
<evidence type="ECO:0000313" key="5">
    <source>
        <dbReference type="EMBL" id="NIZ70208.1"/>
    </source>
</evidence>
<comment type="subcellular location">
    <subcellularLocation>
        <location evidence="1">Cytoplasm</location>
    </subcellularLocation>
</comment>
<dbReference type="PANTHER" id="PTHR30349:SF77">
    <property type="entry name" value="TYROSINE RECOMBINASE XERC"/>
    <property type="match status" value="1"/>
</dbReference>
<keyword evidence="2" id="KW-0229">DNA integration</keyword>
<dbReference type="InterPro" id="IPR002104">
    <property type="entry name" value="Integrase_catalytic"/>
</dbReference>
<accession>A0A968KWF8</accession>
<dbReference type="SUPFAM" id="SSF56349">
    <property type="entry name" value="DNA breaking-rejoining enzymes"/>
    <property type="match status" value="1"/>
</dbReference>
<keyword evidence="6" id="KW-1185">Reference proteome</keyword>
<dbReference type="InterPro" id="IPR011010">
    <property type="entry name" value="DNA_brk_join_enz"/>
</dbReference>
<dbReference type="InterPro" id="IPR050090">
    <property type="entry name" value="Tyrosine_recombinase_XerCD"/>
</dbReference>
<protein>
    <submittedName>
        <fullName evidence="5">Tyrosine-type recombinase/integrase</fullName>
    </submittedName>
</protein>
<evidence type="ECO:0000256" key="1">
    <source>
        <dbReference type="ARBA" id="ARBA00004496"/>
    </source>
</evidence>
<evidence type="ECO:0000256" key="2">
    <source>
        <dbReference type="ARBA" id="ARBA00022908"/>
    </source>
</evidence>
<dbReference type="GO" id="GO:0015074">
    <property type="term" value="P:DNA integration"/>
    <property type="evidence" value="ECO:0007669"/>
    <property type="project" value="UniProtKB-KW"/>
</dbReference>
<organism evidence="5 6">
    <name type="scientific">Entomospira culicis</name>
    <dbReference type="NCBI Taxonomy" id="2719989"/>
    <lineage>
        <taxon>Bacteria</taxon>
        <taxon>Pseudomonadati</taxon>
        <taxon>Spirochaetota</taxon>
        <taxon>Spirochaetia</taxon>
        <taxon>Spirochaetales</taxon>
        <taxon>Spirochaetaceae</taxon>
        <taxon>Entomospira</taxon>
    </lineage>
</organism>